<dbReference type="AlphaFoldDB" id="A0AAV6W3N0"/>
<reference evidence="2" key="1">
    <citation type="submission" date="2019-10" db="EMBL/GenBank/DDBJ databases">
        <authorList>
            <person name="Zhang R."/>
            <person name="Pan Y."/>
            <person name="Wang J."/>
            <person name="Ma R."/>
            <person name="Yu S."/>
        </authorList>
    </citation>
    <scope>NUCLEOTIDE SEQUENCE</scope>
    <source>
        <strain evidence="2">LA-IB0</strain>
        <tissue evidence="2">Leaf</tissue>
    </source>
</reference>
<protein>
    <submittedName>
        <fullName evidence="2">Uncharacterized protein</fullName>
    </submittedName>
</protein>
<proteinExistence type="inferred from homology"/>
<dbReference type="PANTHER" id="PTHR31088:SF6">
    <property type="entry name" value="PHAGE SHOCK PROTEIN A"/>
    <property type="match status" value="1"/>
</dbReference>
<comment type="similarity">
    <text evidence="1">Belongs to the PspA/Vipp/IM30 family.</text>
</comment>
<keyword evidence="3" id="KW-1185">Reference proteome</keyword>
<evidence type="ECO:0000256" key="1">
    <source>
        <dbReference type="ARBA" id="ARBA00043985"/>
    </source>
</evidence>
<dbReference type="PANTHER" id="PTHR31088">
    <property type="entry name" value="MEMBRANE-ASSOCIATED PROTEIN VIPP1, CHLOROPLASTIC"/>
    <property type="match status" value="1"/>
</dbReference>
<evidence type="ECO:0000313" key="3">
    <source>
        <dbReference type="Proteomes" id="UP000826271"/>
    </source>
</evidence>
<dbReference type="Proteomes" id="UP000826271">
    <property type="component" value="Unassembled WGS sequence"/>
</dbReference>
<sequence>MATETPTKTTAEFRHVNLRLLHSTSHRRDTESELLLDSRNFIAMESQGDALNQLLSDELEGKFALLENSSIDDDLASLKKELSGTTKGTLCAASRDDVIHKLFTELAYRYK</sequence>
<organism evidence="2 3">
    <name type="scientific">Buddleja alternifolia</name>
    <dbReference type="NCBI Taxonomy" id="168488"/>
    <lineage>
        <taxon>Eukaryota</taxon>
        <taxon>Viridiplantae</taxon>
        <taxon>Streptophyta</taxon>
        <taxon>Embryophyta</taxon>
        <taxon>Tracheophyta</taxon>
        <taxon>Spermatophyta</taxon>
        <taxon>Magnoliopsida</taxon>
        <taxon>eudicotyledons</taxon>
        <taxon>Gunneridae</taxon>
        <taxon>Pentapetalae</taxon>
        <taxon>asterids</taxon>
        <taxon>lamiids</taxon>
        <taxon>Lamiales</taxon>
        <taxon>Scrophulariaceae</taxon>
        <taxon>Buddlejeae</taxon>
        <taxon>Buddleja</taxon>
    </lineage>
</organism>
<accession>A0AAV6W3N0</accession>
<dbReference type="EMBL" id="WHWC01000018">
    <property type="protein sequence ID" value="KAG8364791.1"/>
    <property type="molecule type" value="Genomic_DNA"/>
</dbReference>
<name>A0AAV6W3N0_9LAMI</name>
<evidence type="ECO:0000313" key="2">
    <source>
        <dbReference type="EMBL" id="KAG8364791.1"/>
    </source>
</evidence>
<gene>
    <name evidence="2" type="ORF">BUALT_Bualt18G0035500</name>
</gene>
<dbReference type="InterPro" id="IPR007157">
    <property type="entry name" value="PspA_VIPP1"/>
</dbReference>
<comment type="caution">
    <text evidence="2">The sequence shown here is derived from an EMBL/GenBank/DDBJ whole genome shotgun (WGS) entry which is preliminary data.</text>
</comment>